<dbReference type="Gene3D" id="2.160.10.10">
    <property type="entry name" value="Hexapeptide repeat proteins"/>
    <property type="match status" value="2"/>
</dbReference>
<protein>
    <recommendedName>
        <fullName evidence="5">PglD N-terminal domain-containing protein</fullName>
    </recommendedName>
</protein>
<comment type="caution">
    <text evidence="6">The sequence shown here is derived from an EMBL/GenBank/DDBJ whole genome shotgun (WGS) entry which is preliminary data.</text>
</comment>
<dbReference type="InterPro" id="IPR001451">
    <property type="entry name" value="Hexapep"/>
</dbReference>
<evidence type="ECO:0000256" key="2">
    <source>
        <dbReference type="ARBA" id="ARBA00022737"/>
    </source>
</evidence>
<keyword evidence="2" id="KW-0677">Repeat</keyword>
<evidence type="ECO:0000313" key="6">
    <source>
        <dbReference type="EMBL" id="EMT45875.1"/>
    </source>
</evidence>
<dbReference type="Proteomes" id="UP000012085">
    <property type="component" value="Unassembled WGS sequence"/>
</dbReference>
<dbReference type="PATRIC" id="fig|1297581.3.peg.1656"/>
<reference evidence="6 7" key="1">
    <citation type="submission" date="2013-03" db="EMBL/GenBank/DDBJ databases">
        <title>Assembly of a new bacterial strain Anoxybacillus flavithermus AK1.</title>
        <authorList>
            <person name="Rajan I."/>
            <person name="PoliReddy D."/>
            <person name="Sugumar T."/>
            <person name="Rathinam K."/>
            <person name="Alqarawi S."/>
            <person name="Khalil A.B."/>
            <person name="Sivakumar N."/>
        </authorList>
    </citation>
    <scope>NUCLEOTIDE SEQUENCE [LARGE SCALE GENOMIC DNA]</scope>
    <source>
        <strain evidence="6 7">AK1</strain>
    </source>
</reference>
<keyword evidence="1" id="KW-0808">Transferase</keyword>
<evidence type="ECO:0000259" key="5">
    <source>
        <dbReference type="Pfam" id="PF17836"/>
    </source>
</evidence>
<feature type="binding site" evidence="4">
    <location>
        <position position="147"/>
    </location>
    <ligand>
        <name>acetyl-CoA</name>
        <dbReference type="ChEBI" id="CHEBI:57288"/>
    </ligand>
</feature>
<sequence length="210" mass="22456">MCSKPVIIVGNGGHARVLTEVLLMQKKQILGYTAPTEEQNPYNITYLGTDEAILQHEPKRVELVNAIGSVSSTKFRAHIFSFFKSRGYRFCTIIHPSAIVSSTAMLGEGVQIMAGAVIQPFVRIGDNTIVNTSASIDHDCYIGDHCHIAPGCVLSGSITIGNGTHIGTGTNIIQNIKIGKNVIIGAGSLVLRNICDCKKVHGSPAKEVSE</sequence>
<dbReference type="EMBL" id="APCD01000009">
    <property type="protein sequence ID" value="EMT45875.1"/>
    <property type="molecule type" value="Genomic_DNA"/>
</dbReference>
<reference evidence="6 7" key="2">
    <citation type="journal article" date="2015" name="Genome Announc.">
        <title>Genome Sequence of Anoxybacillus flavithermus Strain AK1, a Thermophile Isolated from a Hot Spring in Saudi Arabia.</title>
        <authorList>
            <person name="Khalil A."/>
            <person name="Sivakumar N."/>
            <person name="Qarawi S."/>
        </authorList>
    </citation>
    <scope>NUCLEOTIDE SEQUENCE [LARGE SCALE GENOMIC DNA]</scope>
    <source>
        <strain evidence="6 7">AK1</strain>
    </source>
</reference>
<name>M8DN64_9BACL</name>
<accession>M8DN64</accession>
<dbReference type="GO" id="GO:0016740">
    <property type="term" value="F:transferase activity"/>
    <property type="evidence" value="ECO:0007669"/>
    <property type="project" value="UniProtKB-KW"/>
</dbReference>
<evidence type="ECO:0000256" key="3">
    <source>
        <dbReference type="PIRSR" id="PIRSR620019-1"/>
    </source>
</evidence>
<dbReference type="PANTHER" id="PTHR43300:SF7">
    <property type="entry name" value="UDP-N-ACETYLBACILLOSAMINE N-ACETYLTRANSFERASE"/>
    <property type="match status" value="1"/>
</dbReference>
<evidence type="ECO:0000256" key="4">
    <source>
        <dbReference type="PIRSR" id="PIRSR620019-2"/>
    </source>
</evidence>
<evidence type="ECO:0000313" key="7">
    <source>
        <dbReference type="Proteomes" id="UP000012085"/>
    </source>
</evidence>
<dbReference type="PANTHER" id="PTHR43300">
    <property type="entry name" value="ACETYLTRANSFERASE"/>
    <property type="match status" value="1"/>
</dbReference>
<proteinExistence type="predicted"/>
<feature type="binding site" evidence="4">
    <location>
        <position position="68"/>
    </location>
    <ligand>
        <name>substrate</name>
    </ligand>
</feature>
<dbReference type="AlphaFoldDB" id="M8DN64"/>
<feature type="active site" description="Proton acceptor" evidence="3">
    <location>
        <position position="138"/>
    </location>
</feature>
<dbReference type="InterPro" id="IPR018357">
    <property type="entry name" value="Hexapep_transf_CS"/>
</dbReference>
<feature type="site" description="Increases basicity of active site His" evidence="3">
    <location>
        <position position="139"/>
    </location>
</feature>
<dbReference type="PROSITE" id="PS00101">
    <property type="entry name" value="HEXAPEP_TRANSFERASES"/>
    <property type="match status" value="1"/>
</dbReference>
<dbReference type="InterPro" id="IPR011004">
    <property type="entry name" value="Trimer_LpxA-like_sf"/>
</dbReference>
<dbReference type="SUPFAM" id="SSF51161">
    <property type="entry name" value="Trimeric LpxA-like enzymes"/>
    <property type="match status" value="1"/>
</dbReference>
<dbReference type="InterPro" id="IPR020019">
    <property type="entry name" value="AcTrfase_PglD-like"/>
</dbReference>
<dbReference type="Pfam" id="PF00132">
    <property type="entry name" value="Hexapep"/>
    <property type="match status" value="2"/>
</dbReference>
<dbReference type="NCBIfam" id="TIGR03570">
    <property type="entry name" value="NeuD_NnaD"/>
    <property type="match status" value="1"/>
</dbReference>
<feature type="domain" description="PglD N-terminal" evidence="5">
    <location>
        <begin position="6"/>
        <end position="70"/>
    </location>
</feature>
<dbReference type="Pfam" id="PF17836">
    <property type="entry name" value="PglD_N"/>
    <property type="match status" value="1"/>
</dbReference>
<organism evidence="6 7">
    <name type="scientific">Anoxybacillus flavithermus AK1</name>
    <dbReference type="NCBI Taxonomy" id="1297581"/>
    <lineage>
        <taxon>Bacteria</taxon>
        <taxon>Bacillati</taxon>
        <taxon>Bacillota</taxon>
        <taxon>Bacilli</taxon>
        <taxon>Bacillales</taxon>
        <taxon>Anoxybacillaceae</taxon>
        <taxon>Anoxybacillus</taxon>
    </lineage>
</organism>
<dbReference type="InterPro" id="IPR041561">
    <property type="entry name" value="PglD_N"/>
</dbReference>
<dbReference type="InterPro" id="IPR050179">
    <property type="entry name" value="Trans_hexapeptide_repeat"/>
</dbReference>
<evidence type="ECO:0000256" key="1">
    <source>
        <dbReference type="ARBA" id="ARBA00022679"/>
    </source>
</evidence>
<dbReference type="Gene3D" id="3.40.50.20">
    <property type="match status" value="1"/>
</dbReference>
<dbReference type="RefSeq" id="WP_003397365.1">
    <property type="nucleotide sequence ID" value="NZ_APCD01000009.1"/>
</dbReference>
<dbReference type="CDD" id="cd03360">
    <property type="entry name" value="LbH_AT_putative"/>
    <property type="match status" value="1"/>
</dbReference>
<gene>
    <name evidence="6" type="ORF">H919_08088</name>
</gene>